<keyword evidence="1" id="KW-0547">Nucleotide-binding</keyword>
<evidence type="ECO:0000313" key="7">
    <source>
        <dbReference type="EMBL" id="KFX07664.1"/>
    </source>
</evidence>
<evidence type="ECO:0000313" key="8">
    <source>
        <dbReference type="EMBL" id="KFX22031.1"/>
    </source>
</evidence>
<evidence type="ECO:0000313" key="10">
    <source>
        <dbReference type="Proteomes" id="UP000032874"/>
    </source>
</evidence>
<evidence type="ECO:0000256" key="5">
    <source>
        <dbReference type="ARBA" id="ARBA00023163"/>
    </source>
</evidence>
<dbReference type="SUPFAM" id="SSF52540">
    <property type="entry name" value="P-loop containing nucleoside triphosphate hydrolases"/>
    <property type="match status" value="1"/>
</dbReference>
<dbReference type="Pfam" id="PF00158">
    <property type="entry name" value="Sigma54_activat"/>
    <property type="match status" value="1"/>
</dbReference>
<dbReference type="GO" id="GO:0005524">
    <property type="term" value="F:ATP binding"/>
    <property type="evidence" value="ECO:0007669"/>
    <property type="project" value="UniProtKB-KW"/>
</dbReference>
<dbReference type="CDD" id="cd00009">
    <property type="entry name" value="AAA"/>
    <property type="match status" value="1"/>
</dbReference>
<gene>
    <name evidence="7" type="primary">pspF</name>
    <name evidence="8" type="ORF">JV35_02405</name>
    <name evidence="7" type="ORF">KP22_06110</name>
</gene>
<dbReference type="GO" id="GO:0043565">
    <property type="term" value="F:sequence-specific DNA binding"/>
    <property type="evidence" value="ECO:0007669"/>
    <property type="project" value="InterPro"/>
</dbReference>
<proteinExistence type="predicted"/>
<name>A0A093S4B1_9GAMM</name>
<dbReference type="STRING" id="55207.KP22_06110"/>
<feature type="domain" description="Sigma-54 factor interaction" evidence="6">
    <location>
        <begin position="8"/>
        <end position="238"/>
    </location>
</feature>
<dbReference type="InterPro" id="IPR002078">
    <property type="entry name" value="Sigma_54_int"/>
</dbReference>
<dbReference type="NCBIfam" id="NF008622">
    <property type="entry name" value="PRK11608.1"/>
    <property type="match status" value="1"/>
</dbReference>
<dbReference type="InterPro" id="IPR025944">
    <property type="entry name" value="Sigma_54_int_dom_CS"/>
</dbReference>
<dbReference type="InterPro" id="IPR058031">
    <property type="entry name" value="AAA_lid_NorR"/>
</dbReference>
<dbReference type="FunFam" id="3.40.50.300:FF:000006">
    <property type="entry name" value="DNA-binding transcriptional regulator NtrC"/>
    <property type="match status" value="1"/>
</dbReference>
<dbReference type="Proteomes" id="UP000032869">
    <property type="component" value="Unassembled WGS sequence"/>
</dbReference>
<dbReference type="EMBL" id="JQHL01000001">
    <property type="protein sequence ID" value="KFX22031.1"/>
    <property type="molecule type" value="Genomic_DNA"/>
</dbReference>
<dbReference type="SUPFAM" id="SSF46689">
    <property type="entry name" value="Homeodomain-like"/>
    <property type="match status" value="1"/>
</dbReference>
<dbReference type="AlphaFoldDB" id="A0A093S4B1"/>
<dbReference type="InterPro" id="IPR002197">
    <property type="entry name" value="HTH_Fis"/>
</dbReference>
<dbReference type="PROSITE" id="PS50045">
    <property type="entry name" value="SIGMA54_INTERACT_4"/>
    <property type="match status" value="1"/>
</dbReference>
<dbReference type="InterPro" id="IPR027417">
    <property type="entry name" value="P-loop_NTPase"/>
</dbReference>
<dbReference type="Pfam" id="PF02954">
    <property type="entry name" value="HTH_8"/>
    <property type="match status" value="1"/>
</dbReference>
<keyword evidence="4" id="KW-0238">DNA-binding</keyword>
<keyword evidence="3" id="KW-0805">Transcription regulation</keyword>
<dbReference type="PANTHER" id="PTHR32071:SF38">
    <property type="entry name" value="PSP OPERON TRANSCRIPTIONAL ACTIVATOR"/>
    <property type="match status" value="1"/>
</dbReference>
<dbReference type="Gene3D" id="1.10.10.60">
    <property type="entry name" value="Homeodomain-like"/>
    <property type="match status" value="1"/>
</dbReference>
<accession>A0A093S4B1</accession>
<dbReference type="EMBL" id="JQHM01000001">
    <property type="protein sequence ID" value="KFX07664.1"/>
    <property type="molecule type" value="Genomic_DNA"/>
</dbReference>
<dbReference type="OrthoDB" id="9804019at2"/>
<sequence>MLQEKENLLGEANSFLEVLEQVSQLAQLNKPVLVIGERGTGKELIASRLHYLSPRWQGPFVSLNCAALNENLLDSELFGHEAGAFTGAQKRHLGRFERADGGTLFLDELATAPMLVQEKLLRVIEYGMLERVGGRDQLQVDVRLVCATNDDLPALAASGKFRADLLDRLAFDVVQLPPLRERQQDIMLLAEHFAIQMCRELHLPLFPGFTPAARATLLTYDWPGNIRELKNVVERSVYRHGDSEQPLDAIILNPFSRTPAVQETSPRATTSQPNLPLEMKPWLLEQEKSLIDRALNQAKFNQRKAAELLGLTYHQLRGLLKKHDIAVNE</sequence>
<dbReference type="Proteomes" id="UP000032874">
    <property type="component" value="Unassembled WGS sequence"/>
</dbReference>
<comment type="caution">
    <text evidence="7">The sequence shown here is derived from an EMBL/GenBank/DDBJ whole genome shotgun (WGS) entry which is preliminary data.</text>
</comment>
<evidence type="ECO:0000256" key="1">
    <source>
        <dbReference type="ARBA" id="ARBA00022741"/>
    </source>
</evidence>
<dbReference type="InterPro" id="IPR003593">
    <property type="entry name" value="AAA+_ATPase"/>
</dbReference>
<dbReference type="PROSITE" id="PS00688">
    <property type="entry name" value="SIGMA54_INTERACT_3"/>
    <property type="match status" value="1"/>
</dbReference>
<dbReference type="InterPro" id="IPR014317">
    <property type="entry name" value="Transcription_activator_PspF"/>
</dbReference>
<evidence type="ECO:0000256" key="2">
    <source>
        <dbReference type="ARBA" id="ARBA00022840"/>
    </source>
</evidence>
<dbReference type="Gene3D" id="1.10.8.60">
    <property type="match status" value="1"/>
</dbReference>
<organism evidence="7 10">
    <name type="scientific">Pectobacterium betavasculorum</name>
    <dbReference type="NCBI Taxonomy" id="55207"/>
    <lineage>
        <taxon>Bacteria</taxon>
        <taxon>Pseudomonadati</taxon>
        <taxon>Pseudomonadota</taxon>
        <taxon>Gammaproteobacteria</taxon>
        <taxon>Enterobacterales</taxon>
        <taxon>Pectobacteriaceae</taxon>
        <taxon>Pectobacterium</taxon>
    </lineage>
</organism>
<reference evidence="9 10" key="1">
    <citation type="submission" date="2014-08" db="EMBL/GenBank/DDBJ databases">
        <title>Genome sequences of NCPPB Pectobacterium isolates.</title>
        <authorList>
            <person name="Glover R.H."/>
            <person name="Sapp M."/>
            <person name="Elphinstone J."/>
        </authorList>
    </citation>
    <scope>NUCLEOTIDE SEQUENCE [LARGE SCALE GENOMIC DNA]</scope>
    <source>
        <strain evidence="8 9">NCPPB 2793</strain>
        <strain evidence="7 10">NCPPB 2795</strain>
    </source>
</reference>
<evidence type="ECO:0000313" key="9">
    <source>
        <dbReference type="Proteomes" id="UP000032869"/>
    </source>
</evidence>
<dbReference type="NCBIfam" id="TIGR02974">
    <property type="entry name" value="phageshock_pspF"/>
    <property type="match status" value="1"/>
</dbReference>
<dbReference type="InterPro" id="IPR025943">
    <property type="entry name" value="Sigma_54_int_dom_ATP-bd_2"/>
</dbReference>
<dbReference type="Gene3D" id="3.40.50.300">
    <property type="entry name" value="P-loop containing nucleotide triphosphate hydrolases"/>
    <property type="match status" value="1"/>
</dbReference>
<dbReference type="InterPro" id="IPR009057">
    <property type="entry name" value="Homeodomain-like_sf"/>
</dbReference>
<keyword evidence="2" id="KW-0067">ATP-binding</keyword>
<dbReference type="PANTHER" id="PTHR32071">
    <property type="entry name" value="TRANSCRIPTIONAL REGULATORY PROTEIN"/>
    <property type="match status" value="1"/>
</dbReference>
<dbReference type="GO" id="GO:0006355">
    <property type="term" value="P:regulation of DNA-templated transcription"/>
    <property type="evidence" value="ECO:0007669"/>
    <property type="project" value="InterPro"/>
</dbReference>
<dbReference type="PRINTS" id="PR01590">
    <property type="entry name" value="HTHFIS"/>
</dbReference>
<protein>
    <submittedName>
        <fullName evidence="7">Phage shock protein</fullName>
    </submittedName>
</protein>
<dbReference type="eggNOG" id="COG2204">
    <property type="taxonomic scope" value="Bacteria"/>
</dbReference>
<dbReference type="PROSITE" id="PS00676">
    <property type="entry name" value="SIGMA54_INTERACT_2"/>
    <property type="match status" value="1"/>
</dbReference>
<dbReference type="Pfam" id="PF25601">
    <property type="entry name" value="AAA_lid_14"/>
    <property type="match status" value="1"/>
</dbReference>
<dbReference type="SMART" id="SM00382">
    <property type="entry name" value="AAA"/>
    <property type="match status" value="1"/>
</dbReference>
<evidence type="ECO:0000256" key="3">
    <source>
        <dbReference type="ARBA" id="ARBA00023015"/>
    </source>
</evidence>
<evidence type="ECO:0000259" key="6">
    <source>
        <dbReference type="PROSITE" id="PS50045"/>
    </source>
</evidence>
<dbReference type="RefSeq" id="WP_039299341.1">
    <property type="nucleotide sequence ID" value="NZ_JAODTE010000001.1"/>
</dbReference>
<keyword evidence="9" id="KW-1185">Reference proteome</keyword>
<evidence type="ECO:0000256" key="4">
    <source>
        <dbReference type="ARBA" id="ARBA00023125"/>
    </source>
</evidence>
<keyword evidence="5" id="KW-0804">Transcription</keyword>